<dbReference type="SUPFAM" id="SSF52540">
    <property type="entry name" value="P-loop containing nucleoside triphosphate hydrolases"/>
    <property type="match status" value="1"/>
</dbReference>
<protein>
    <recommendedName>
        <fullName evidence="1">AAA domain-containing protein</fullName>
    </recommendedName>
</protein>
<dbReference type="AlphaFoldDB" id="A0A179BPM8"/>
<accession>A0A179BPM8</accession>
<gene>
    <name evidence="2" type="ORF">A4H96_01510</name>
</gene>
<sequence length="389" mass="43324">MTNEERLGSVSSGGRPDDEDHFFELIAQPKYMIGSVAKMLRVNDHVVRDTIALMGLELERGDTGRKPRLFTTENVFDIADFRRRRGLLTWDTPTATVVVYSAKGGVGKTTLAAELSVQWSFRGLKVLAIDLDTQGNLTQMMGYDPELERDSDTPFDSTHLVEYNFGSLFTIPPILPTPVSLRDVVKKPYGENGPHLIPADVTLANLEDALLNAQVRDFQVLRLLQRGLTKPVPNLDFSGYDIILFDAPPSTSMLTNTTLLASDLCISPVALDALSFKGLSILGGRLINMREQVGRSPSVVAVPTFYRDNRRRVTKVMDRLKEHYGKILSTGMIRESEEFKRSSIEREIPISLAYPGSKVAIPDLQAISDEMLILIKNIMENQRAKRGGE</sequence>
<organism evidence="2 3">
    <name type="scientific">Acidithiobacillus ferrooxidans</name>
    <name type="common">Thiobacillus ferrooxidans</name>
    <dbReference type="NCBI Taxonomy" id="920"/>
    <lineage>
        <taxon>Bacteria</taxon>
        <taxon>Pseudomonadati</taxon>
        <taxon>Pseudomonadota</taxon>
        <taxon>Acidithiobacillia</taxon>
        <taxon>Acidithiobacillales</taxon>
        <taxon>Acidithiobacillaceae</taxon>
        <taxon>Acidithiobacillus</taxon>
    </lineage>
</organism>
<evidence type="ECO:0000259" key="1">
    <source>
        <dbReference type="Pfam" id="PF13614"/>
    </source>
</evidence>
<dbReference type="Gene3D" id="3.40.50.300">
    <property type="entry name" value="P-loop containing nucleotide triphosphate hydrolases"/>
    <property type="match status" value="1"/>
</dbReference>
<dbReference type="PANTHER" id="PTHR13696">
    <property type="entry name" value="P-LOOP CONTAINING NUCLEOSIDE TRIPHOSPHATE HYDROLASE"/>
    <property type="match status" value="1"/>
</dbReference>
<dbReference type="InterPro" id="IPR025669">
    <property type="entry name" value="AAA_dom"/>
</dbReference>
<dbReference type="CDD" id="cd02042">
    <property type="entry name" value="ParAB_family"/>
    <property type="match status" value="1"/>
</dbReference>
<comment type="caution">
    <text evidence="2">The sequence shown here is derived from an EMBL/GenBank/DDBJ whole genome shotgun (WGS) entry which is preliminary data.</text>
</comment>
<proteinExistence type="predicted"/>
<dbReference type="Pfam" id="PF13614">
    <property type="entry name" value="AAA_31"/>
    <property type="match status" value="1"/>
</dbReference>
<reference evidence="2 3" key="1">
    <citation type="submission" date="2016-04" db="EMBL/GenBank/DDBJ databases">
        <title>Acidithiobacillus ferrooxidans genome sequencing and assembly.</title>
        <authorList>
            <person name="Zhou Z."/>
        </authorList>
    </citation>
    <scope>NUCLEOTIDE SEQUENCE [LARGE SCALE GENOMIC DNA]</scope>
    <source>
        <strain evidence="2 3">BY0502</strain>
    </source>
</reference>
<feature type="domain" description="AAA" evidence="1">
    <location>
        <begin position="96"/>
        <end position="287"/>
    </location>
</feature>
<name>A0A179BPM8_ACIFR</name>
<dbReference type="InterPro" id="IPR050678">
    <property type="entry name" value="DNA_Partitioning_ATPase"/>
</dbReference>
<evidence type="ECO:0000313" key="2">
    <source>
        <dbReference type="EMBL" id="OAP93263.1"/>
    </source>
</evidence>
<evidence type="ECO:0000313" key="3">
    <source>
        <dbReference type="Proteomes" id="UP000078302"/>
    </source>
</evidence>
<dbReference type="Proteomes" id="UP000078302">
    <property type="component" value="Unassembled WGS sequence"/>
</dbReference>
<dbReference type="RefSeq" id="WP_064217952.1">
    <property type="nucleotide sequence ID" value="NZ_LVXZ01000013.1"/>
</dbReference>
<keyword evidence="3" id="KW-1185">Reference proteome</keyword>
<dbReference type="EMBL" id="LVXZ01000013">
    <property type="protein sequence ID" value="OAP93263.1"/>
    <property type="molecule type" value="Genomic_DNA"/>
</dbReference>
<dbReference type="PANTHER" id="PTHR13696:SF99">
    <property type="entry name" value="COBYRINIC ACID AC-DIAMIDE SYNTHASE"/>
    <property type="match status" value="1"/>
</dbReference>
<dbReference type="InterPro" id="IPR027417">
    <property type="entry name" value="P-loop_NTPase"/>
</dbReference>
<dbReference type="OrthoDB" id="9815116at2"/>